<evidence type="ECO:0000256" key="1">
    <source>
        <dbReference type="ARBA" id="ARBA00008645"/>
    </source>
</evidence>
<name>A0A7X2ZXP5_9FLAO</name>
<comment type="similarity">
    <text evidence="1">Belongs to the AB hydrolase superfamily.</text>
</comment>
<organism evidence="3 4">
    <name type="scientific">Zobellia amurskyensis</name>
    <dbReference type="NCBI Taxonomy" id="248905"/>
    <lineage>
        <taxon>Bacteria</taxon>
        <taxon>Pseudomonadati</taxon>
        <taxon>Bacteroidota</taxon>
        <taxon>Flavobacteriia</taxon>
        <taxon>Flavobacteriales</taxon>
        <taxon>Flavobacteriaceae</taxon>
        <taxon>Zobellia</taxon>
    </lineage>
</organism>
<evidence type="ECO:0000313" key="3">
    <source>
        <dbReference type="EMBL" id="MUH38317.1"/>
    </source>
</evidence>
<feature type="domain" description="AB hydrolase-1" evidence="2">
    <location>
        <begin position="21"/>
        <end position="255"/>
    </location>
</feature>
<keyword evidence="3" id="KW-0378">Hydrolase</keyword>
<dbReference type="PRINTS" id="PR00111">
    <property type="entry name" value="ABHYDROLASE"/>
</dbReference>
<dbReference type="Pfam" id="PF12697">
    <property type="entry name" value="Abhydrolase_6"/>
    <property type="match status" value="1"/>
</dbReference>
<sequence length="274" mass="31403">MSILRRNNVKIFGKGERVLMFAHGFGCDQVMWRYITPAFEENYKIVLFDYVGCGKSEIAAYDENRYTSLHGYALDIIEICEELHLSNIILVGHSVSSMIGILASIQRPDIFNSLILVCPSSCYLNKDDYSGGFDRKDLEELLQVMENNYIGWSDYLAPIVMKNSERPELTEELTNSFCSMDHQITRNFARVTFFSDNRKDLSKVRVPSLILQCSQDDIAPERVGKFINERLKESSIIFMKATGHCPHMSHPAETIQCMKDFIAQIAKPNKLQEF</sequence>
<dbReference type="EMBL" id="RCNR01000090">
    <property type="protein sequence ID" value="MUH38317.1"/>
    <property type="molecule type" value="Genomic_DNA"/>
</dbReference>
<dbReference type="OrthoDB" id="9780932at2"/>
<evidence type="ECO:0000259" key="2">
    <source>
        <dbReference type="Pfam" id="PF12697"/>
    </source>
</evidence>
<accession>A0A7X2ZXP5</accession>
<comment type="caution">
    <text evidence="3">The sequence shown here is derived from an EMBL/GenBank/DDBJ whole genome shotgun (WGS) entry which is preliminary data.</text>
</comment>
<keyword evidence="4" id="KW-1185">Reference proteome</keyword>
<proteinExistence type="inferred from homology"/>
<dbReference type="GO" id="GO:0016787">
    <property type="term" value="F:hydrolase activity"/>
    <property type="evidence" value="ECO:0007669"/>
    <property type="project" value="UniProtKB-KW"/>
</dbReference>
<dbReference type="PANTHER" id="PTHR43039">
    <property type="entry name" value="ESTERASE-RELATED"/>
    <property type="match status" value="1"/>
</dbReference>
<dbReference type="Proteomes" id="UP000540519">
    <property type="component" value="Unassembled WGS sequence"/>
</dbReference>
<gene>
    <name evidence="3" type="ORF">D9O36_20910</name>
</gene>
<evidence type="ECO:0000313" key="4">
    <source>
        <dbReference type="Proteomes" id="UP000540519"/>
    </source>
</evidence>
<dbReference type="SUPFAM" id="SSF53474">
    <property type="entry name" value="alpha/beta-Hydrolases"/>
    <property type="match status" value="1"/>
</dbReference>
<dbReference type="InterPro" id="IPR000073">
    <property type="entry name" value="AB_hydrolase_1"/>
</dbReference>
<dbReference type="AlphaFoldDB" id="A0A7X2ZXP5"/>
<reference evidence="3 4" key="1">
    <citation type="journal article" date="2019" name="Mar. Drugs">
        <title>Comparative Genomics and CAZyme Genome Repertoires of Marine Zobellia amurskyensis KMM 3526(T) and Zobellia laminariae KMM 3676(T).</title>
        <authorList>
            <person name="Chernysheva N."/>
            <person name="Bystritskaya E."/>
            <person name="Stenkova A."/>
            <person name="Golovkin I."/>
            <person name="Nedashkovskaya O."/>
            <person name="Isaeva M."/>
        </authorList>
    </citation>
    <scope>NUCLEOTIDE SEQUENCE [LARGE SCALE GENOMIC DNA]</scope>
    <source>
        <strain evidence="3 4">KMM 3526</strain>
    </source>
</reference>
<protein>
    <submittedName>
        <fullName evidence="3">Alpha/beta hydrolase</fullName>
    </submittedName>
</protein>
<dbReference type="Gene3D" id="3.40.50.1820">
    <property type="entry name" value="alpha/beta hydrolase"/>
    <property type="match status" value="1"/>
</dbReference>
<dbReference type="InterPro" id="IPR029058">
    <property type="entry name" value="AB_hydrolase_fold"/>
</dbReference>